<evidence type="ECO:0000256" key="1">
    <source>
        <dbReference type="ARBA" id="ARBA00008314"/>
    </source>
</evidence>
<dbReference type="GO" id="GO:0000931">
    <property type="term" value="C:gamma-tubulin ring complex"/>
    <property type="evidence" value="ECO:0007669"/>
    <property type="project" value="EnsemblFungi"/>
</dbReference>
<keyword evidence="5 8" id="KW-0518">Myosin</keyword>
<evidence type="ECO:0000256" key="7">
    <source>
        <dbReference type="ARBA" id="ARBA00023203"/>
    </source>
</evidence>
<feature type="coiled-coil region" evidence="9">
    <location>
        <begin position="894"/>
        <end position="946"/>
    </location>
</feature>
<dbReference type="VEuPathDB" id="FungiDB:SJAG_02431"/>
<evidence type="ECO:0000313" key="13">
    <source>
        <dbReference type="JaponicusDB" id="SJAG_02431"/>
    </source>
</evidence>
<evidence type="ECO:0000256" key="10">
    <source>
        <dbReference type="SAM" id="MobiDB-lite"/>
    </source>
</evidence>
<feature type="coiled-coil region" evidence="9">
    <location>
        <begin position="1833"/>
        <end position="1867"/>
    </location>
</feature>
<keyword evidence="7 8" id="KW-0009">Actin-binding</keyword>
<evidence type="ECO:0000256" key="3">
    <source>
        <dbReference type="ARBA" id="ARBA00022840"/>
    </source>
</evidence>
<evidence type="ECO:0000256" key="4">
    <source>
        <dbReference type="ARBA" id="ARBA00023054"/>
    </source>
</evidence>
<dbReference type="SMART" id="SM00242">
    <property type="entry name" value="MYSc"/>
    <property type="match status" value="1"/>
</dbReference>
<dbReference type="GO" id="GO:1903475">
    <property type="term" value="P:mitotic actomyosin contractile ring assembly"/>
    <property type="evidence" value="ECO:0007669"/>
    <property type="project" value="EnsemblFungi"/>
</dbReference>
<dbReference type="SUPFAM" id="SSF52540">
    <property type="entry name" value="P-loop containing nucleoside triphosphate hydrolases"/>
    <property type="match status" value="1"/>
</dbReference>
<dbReference type="GO" id="GO:1902404">
    <property type="term" value="P:mitotic actomyosin contractile ring contraction"/>
    <property type="evidence" value="ECO:0007669"/>
    <property type="project" value="EnsemblFungi"/>
</dbReference>
<accession>B6K2G2</accession>
<feature type="coiled-coil region" evidence="9">
    <location>
        <begin position="1496"/>
        <end position="1739"/>
    </location>
</feature>
<dbReference type="InterPro" id="IPR001609">
    <property type="entry name" value="Myosin_head_motor_dom-like"/>
</dbReference>
<dbReference type="Gene3D" id="3.40.850.10">
    <property type="entry name" value="Kinesin motor domain"/>
    <property type="match status" value="1"/>
</dbReference>
<dbReference type="GO" id="GO:0007015">
    <property type="term" value="P:actin filament organization"/>
    <property type="evidence" value="ECO:0000318"/>
    <property type="project" value="GO_Central"/>
</dbReference>
<dbReference type="GO" id="GO:0005737">
    <property type="term" value="C:cytoplasm"/>
    <property type="evidence" value="ECO:0000318"/>
    <property type="project" value="GO_Central"/>
</dbReference>
<dbReference type="OMA" id="VGANLDW"/>
<dbReference type="STRING" id="402676.B6K2G2"/>
<feature type="region of interest" description="Disordered" evidence="10">
    <location>
        <begin position="80"/>
        <end position="116"/>
    </location>
</feature>
<feature type="binding site" evidence="8">
    <location>
        <begin position="238"/>
        <end position="245"/>
    </location>
    <ligand>
        <name>ATP</name>
        <dbReference type="ChEBI" id="CHEBI:30616"/>
    </ligand>
</feature>
<dbReference type="GO" id="GO:0016887">
    <property type="term" value="F:ATP hydrolysis activity"/>
    <property type="evidence" value="ECO:0007669"/>
    <property type="project" value="UniProtKB-ARBA"/>
</dbReference>
<keyword evidence="6 8" id="KW-0505">Motor protein</keyword>
<dbReference type="GO" id="GO:0005826">
    <property type="term" value="C:actomyosin contractile ring"/>
    <property type="evidence" value="ECO:0000269"/>
    <property type="project" value="JaponicusDB"/>
</dbReference>
<evidence type="ECO:0000256" key="6">
    <source>
        <dbReference type="ARBA" id="ARBA00023175"/>
    </source>
</evidence>
<dbReference type="Gene3D" id="1.20.5.4820">
    <property type="match status" value="1"/>
</dbReference>
<evidence type="ECO:0000313" key="12">
    <source>
        <dbReference type="EMBL" id="EEB07343.1"/>
    </source>
</evidence>
<dbReference type="RefSeq" id="XP_002173636.1">
    <property type="nucleotide sequence ID" value="XM_002173600.1"/>
</dbReference>
<evidence type="ECO:0000256" key="8">
    <source>
        <dbReference type="PROSITE-ProRule" id="PRU00782"/>
    </source>
</evidence>
<dbReference type="Gene3D" id="1.20.58.530">
    <property type="match status" value="1"/>
</dbReference>
<feature type="region of interest" description="Disordered" evidence="10">
    <location>
        <begin position="1"/>
        <end position="27"/>
    </location>
</feature>
<feature type="coiled-coil region" evidence="9">
    <location>
        <begin position="1768"/>
        <end position="1795"/>
    </location>
</feature>
<dbReference type="GO" id="GO:0015629">
    <property type="term" value="C:actin cytoskeleton"/>
    <property type="evidence" value="ECO:0000318"/>
    <property type="project" value="GO_Central"/>
</dbReference>
<dbReference type="GO" id="GO:0090561">
    <property type="term" value="P:nuclear migration during mitotic telophase"/>
    <property type="evidence" value="ECO:0007669"/>
    <property type="project" value="EnsemblFungi"/>
</dbReference>
<dbReference type="GO" id="GO:0005524">
    <property type="term" value="F:ATP binding"/>
    <property type="evidence" value="ECO:0007669"/>
    <property type="project" value="UniProtKB-UniRule"/>
</dbReference>
<dbReference type="GO" id="GO:0051015">
    <property type="term" value="F:actin filament binding"/>
    <property type="evidence" value="ECO:0000318"/>
    <property type="project" value="GO_Central"/>
</dbReference>
<dbReference type="Proteomes" id="UP000001744">
    <property type="component" value="Unassembled WGS sequence"/>
</dbReference>
<dbReference type="HOGENOM" id="CLU_000192_5_3_1"/>
<feature type="compositionally biased region" description="Polar residues" evidence="10">
    <location>
        <begin position="94"/>
        <end position="104"/>
    </location>
</feature>
<dbReference type="OrthoDB" id="5343762at2759"/>
<dbReference type="GO" id="GO:0016020">
    <property type="term" value="C:membrane"/>
    <property type="evidence" value="ECO:0000318"/>
    <property type="project" value="GO_Central"/>
</dbReference>
<feature type="compositionally biased region" description="Basic and acidic residues" evidence="10">
    <location>
        <begin position="18"/>
        <end position="27"/>
    </location>
</feature>
<dbReference type="EMBL" id="KE651166">
    <property type="protein sequence ID" value="EEB07343.1"/>
    <property type="molecule type" value="Genomic_DNA"/>
</dbReference>
<organism evidence="12 14">
    <name type="scientific">Schizosaccharomyces japonicus (strain yFS275 / FY16936)</name>
    <name type="common">Fission yeast</name>
    <dbReference type="NCBI Taxonomy" id="402676"/>
    <lineage>
        <taxon>Eukaryota</taxon>
        <taxon>Fungi</taxon>
        <taxon>Dikarya</taxon>
        <taxon>Ascomycota</taxon>
        <taxon>Taphrinomycotina</taxon>
        <taxon>Schizosaccharomycetes</taxon>
        <taxon>Schizosaccharomycetales</taxon>
        <taxon>Schizosaccharomycetaceae</taxon>
        <taxon>Schizosaccharomyces</taxon>
    </lineage>
</organism>
<evidence type="ECO:0000256" key="9">
    <source>
        <dbReference type="SAM" id="Coils"/>
    </source>
</evidence>
<dbReference type="Gene3D" id="1.10.10.820">
    <property type="match status" value="1"/>
</dbReference>
<keyword evidence="3 8" id="KW-0067">ATP-binding</keyword>
<feature type="domain" description="Myosin motor" evidence="11">
    <location>
        <begin position="144"/>
        <end position="824"/>
    </location>
</feature>
<dbReference type="eggNOG" id="KOG0161">
    <property type="taxonomic scope" value="Eukaryota"/>
</dbReference>
<dbReference type="PROSITE" id="PS51456">
    <property type="entry name" value="MYOSIN_MOTOR"/>
    <property type="match status" value="1"/>
</dbReference>
<dbReference type="InterPro" id="IPR027417">
    <property type="entry name" value="P-loop_NTPase"/>
</dbReference>
<dbReference type="GO" id="GO:0016459">
    <property type="term" value="C:myosin complex"/>
    <property type="evidence" value="ECO:0007669"/>
    <property type="project" value="UniProtKB-KW"/>
</dbReference>
<feature type="region of interest" description="Actin-binding" evidence="8">
    <location>
        <begin position="703"/>
        <end position="725"/>
    </location>
</feature>
<dbReference type="GO" id="GO:0120104">
    <property type="term" value="C:mitotic actomyosin contractile ring, proximal layer"/>
    <property type="evidence" value="ECO:0007669"/>
    <property type="project" value="EnsemblFungi"/>
</dbReference>
<dbReference type="CDD" id="cd01377">
    <property type="entry name" value="MYSc_class_II"/>
    <property type="match status" value="1"/>
</dbReference>
<evidence type="ECO:0000256" key="2">
    <source>
        <dbReference type="ARBA" id="ARBA00022741"/>
    </source>
</evidence>
<dbReference type="InterPro" id="IPR036961">
    <property type="entry name" value="Kinesin_motor_dom_sf"/>
</dbReference>
<reference evidence="12 14" key="1">
    <citation type="journal article" date="2011" name="Science">
        <title>Comparative functional genomics of the fission yeasts.</title>
        <authorList>
            <person name="Rhind N."/>
            <person name="Chen Z."/>
            <person name="Yassour M."/>
            <person name="Thompson D.A."/>
            <person name="Haas B.J."/>
            <person name="Habib N."/>
            <person name="Wapinski I."/>
            <person name="Roy S."/>
            <person name="Lin M.F."/>
            <person name="Heiman D.I."/>
            <person name="Young S.K."/>
            <person name="Furuya K."/>
            <person name="Guo Y."/>
            <person name="Pidoux A."/>
            <person name="Chen H.M."/>
            <person name="Robbertse B."/>
            <person name="Goldberg J.M."/>
            <person name="Aoki K."/>
            <person name="Bayne E.H."/>
            <person name="Berlin A.M."/>
            <person name="Desjardins C.A."/>
            <person name="Dobbs E."/>
            <person name="Dukaj L."/>
            <person name="Fan L."/>
            <person name="FitzGerald M.G."/>
            <person name="French C."/>
            <person name="Gujja S."/>
            <person name="Hansen K."/>
            <person name="Keifenheim D."/>
            <person name="Levin J.Z."/>
            <person name="Mosher R.A."/>
            <person name="Mueller C.A."/>
            <person name="Pfiffner J."/>
            <person name="Priest M."/>
            <person name="Russ C."/>
            <person name="Smialowska A."/>
            <person name="Swoboda P."/>
            <person name="Sykes S.M."/>
            <person name="Vaughn M."/>
            <person name="Vengrova S."/>
            <person name="Yoder R."/>
            <person name="Zeng Q."/>
            <person name="Allshire R."/>
            <person name="Baulcombe D."/>
            <person name="Birren B.W."/>
            <person name="Brown W."/>
            <person name="Ekwall K."/>
            <person name="Kellis M."/>
            <person name="Leatherwood J."/>
            <person name="Levin H."/>
            <person name="Margalit H."/>
            <person name="Martienssen R."/>
            <person name="Nieduszynski C.A."/>
            <person name="Spatafora J.W."/>
            <person name="Friedman N."/>
            <person name="Dalgaard J.Z."/>
            <person name="Baumann P."/>
            <person name="Niki H."/>
            <person name="Regev A."/>
            <person name="Nusbaum C."/>
        </authorList>
    </citation>
    <scope>NUCLEOTIDE SEQUENCE [LARGE SCALE GENOMIC DNA]</scope>
    <source>
        <strain evidence="14">yFS275 / FY16936</strain>
    </source>
</reference>
<name>B6K2G2_SCHJY</name>
<keyword evidence="4 9" id="KW-0175">Coiled coil</keyword>
<dbReference type="GO" id="GO:0031097">
    <property type="term" value="C:medial cortex"/>
    <property type="evidence" value="ECO:0007669"/>
    <property type="project" value="EnsemblFungi"/>
</dbReference>
<sequence>MPPVNVYPSALHGTQFMHGEDSSRDLPEKQCAGDMVPINTSMTEAARPETLVKFNEPNVVWVTDVKETYYLAEVVPSTEQCDSQRKGEREAAISDSQQSTGSKFSKNKRANDSAGNVTVRNKRTGIIAVVPQSSVFPVNPPKFDMVEDMAELTHLNEPSVVHNLEQRYLHDKIYTYSGLFMVAVNPYCSLPIYGNDFIQRYANESNVVKLSPHIYSVSAVAYRAMLSEGKDQAILVTGESGAGKTETTKKIIQFLTTIVGSPNSIASGKLEQQILMSNPILEAFGNAQTVRNNNSSRFGKFIRISFTESGAIAGASLEWYLLEKSRVIKQSAAERNYHIFYQMLKGLDSKSLESLDLVRSFEQYEYLKRGRKHIKGIDDGKSFNELVSGLKTIGFNDTDTDDLFRVIASILHIGNLNVCGDRSGQARFGNTEQVNTLCKLLGVSVPEFTASVLHPKAKAGKELVVHSRTKQQVVHSLQALSKSLYERIFSNLVKRLNQVLQLTTKESTLFIGVLDIAGFEIFDHNSFEQLCINYTNEKLQQYFNHYMFILEQEEYSRENIEWSFVDYGNDLQPTIDIIEKSDPVGIFSCLDEECVMPMATDATFTEKLHSIWKGKSTKYKPTKFLSDGFILTHYASDVEYNTEGWLEKNRDPLNESLALLLASSKNTYVANLFVENYMQDGTSNSIERKGMFRTVSQRHRRQLSDLMNQLQATQPHFVRCILPNNKKSSHVIDKELVLHQLRCNGVLEGIRIARSGFPNRLFYTEFRSRYGILSNLRNIGFIEPKTATSKLIEELNLDKHDYRLGSTKVFFKAGILANLEDRRNKVLQKVFTSVSAIARGFIIRRRLYRKSHKHEAILLLQSNLITLQRFSNSPWWKLFLRMKPLLGNSSEVYSMKKDQLIANLKKRIQELEQDLSRKNEELLESNERLQQEVSLKEQQISVLAEKETLVEELKAALHSMESGHHDIQQSSCNEAVQNAGQDSRYGEKDVTDQLLTPTSVLGNTEDLNSDVASYNSKMNKLVQSLSDAEDMYQKRESEIASFQKQLADIVETTSSPETAKELKELLEAYGYSRFVDSANSGEEQHPKPDTVSIFDEIQQLRSLQTEEASRLHNRISENRRLLDESIKTEIDLKDENFGLKNRVKELETQIKSLEAEKQEKRPLYSGRSRSNSRDISKPSASGDLSFIDTGNERRHNRTLTDPFGKSTKTHYDIWRYKNDAVEPSVSRSLSERNVNEVMGPPHKLNATGMGTHSVSNEKLRISANTNKVNPSISHGLSKSLDDSKNGVSLLHRFYSTGSSPVKAHAIPAVYAESLPDSPSKRSEKVDALIRNFERNSITSPTSADIAAAKDVGVSLIIQKLDQAASRGLVNKETFIKQLTKFLDNLSEEGFSVGGLSATLSSLRQKRFPTGNQLKPSPSIHSLNTLAGLTDDVFSTCHSMFDDENNKQNVTTLQKSLSLGAGFQHKNARARNGYQSIKAGVDPMQYKKELERSLQAMAKAERIQNLVRNQLEDTEESLRENQKVCAKYQQLYLAAEAKLREVEDVIEEKDSLMAELQRQRDKLLHQVEDFYSTRTQDLEDREKQEQNIYERYQKELALLKRQAEVEREKNLELRNESRLLNKEFGELRVKMDEAVLSRSNLMRENTELQKEIKRLSRQSFQLSETPNSTAKLHVMRQAMEQMKAETRQLIQKNDALEKTIEELTQRLDTAYGQLNGDSSSVQLQEELALLRKETSKKEELMQSILERMRQTETFANKTQLDSNRHREENLRLHRELGLLESQKKELELKLFELDTKAQSTSTLKDVKLLQKQLSEVHEASVMLERQKSKDDILLRNNAQTIRRLESQISQLSDERTRLESKVVRLEKRNAKLRFLMDDIHQPDRTSRSLDFSP</sequence>
<gene>
    <name evidence="13" type="primary">myp2</name>
    <name evidence="12" type="ORF">SJAG_02431</name>
</gene>
<evidence type="ECO:0000259" key="11">
    <source>
        <dbReference type="PROSITE" id="PS51456"/>
    </source>
</evidence>
<dbReference type="Gene3D" id="1.20.120.720">
    <property type="entry name" value="Myosin VI head, motor domain, U50 subdomain"/>
    <property type="match status" value="1"/>
</dbReference>
<feature type="region of interest" description="Disordered" evidence="10">
    <location>
        <begin position="1153"/>
        <end position="1203"/>
    </location>
</feature>
<dbReference type="JaponicusDB" id="SJAG_02431">
    <property type="gene designation" value="myp2"/>
</dbReference>
<dbReference type="PROSITE" id="PS50096">
    <property type="entry name" value="IQ"/>
    <property type="match status" value="1"/>
</dbReference>
<dbReference type="PANTHER" id="PTHR13140">
    <property type="entry name" value="MYOSIN"/>
    <property type="match status" value="1"/>
</dbReference>
<dbReference type="GO" id="GO:0000146">
    <property type="term" value="F:microfilament motor activity"/>
    <property type="evidence" value="ECO:0000318"/>
    <property type="project" value="GO_Central"/>
</dbReference>
<dbReference type="GeneID" id="7049178"/>
<evidence type="ECO:0000256" key="5">
    <source>
        <dbReference type="ARBA" id="ARBA00023123"/>
    </source>
</evidence>
<dbReference type="PANTHER" id="PTHR13140:SF857">
    <property type="entry name" value="MYOSIN-11"/>
    <property type="match status" value="1"/>
</dbReference>
<feature type="compositionally biased region" description="Basic and acidic residues" evidence="10">
    <location>
        <begin position="82"/>
        <end position="92"/>
    </location>
</feature>
<dbReference type="FunFam" id="1.10.10.820:FF:000001">
    <property type="entry name" value="Myosin heavy chain"/>
    <property type="match status" value="1"/>
</dbReference>
<comment type="similarity">
    <text evidence="1 8">Belongs to the TRAFAC class myosin-kinesin ATPase superfamily. Myosin family.</text>
</comment>
<protein>
    <submittedName>
        <fullName evidence="12">Myosin type-2 heavy chain 2</fullName>
    </submittedName>
</protein>
<dbReference type="Pfam" id="PF00063">
    <property type="entry name" value="Myosin_head"/>
    <property type="match status" value="1"/>
</dbReference>
<keyword evidence="14" id="KW-1185">Reference proteome</keyword>
<proteinExistence type="inferred from homology"/>
<feature type="compositionally biased region" description="Basic and acidic residues" evidence="10">
    <location>
        <begin position="1153"/>
        <end position="1162"/>
    </location>
</feature>
<dbReference type="PRINTS" id="PR00193">
    <property type="entry name" value="MYOSINHEAVY"/>
</dbReference>
<keyword evidence="2 8" id="KW-0547">Nucleotide-binding</keyword>
<evidence type="ECO:0000313" key="14">
    <source>
        <dbReference type="Proteomes" id="UP000001744"/>
    </source>
</evidence>